<dbReference type="InterPro" id="IPR024881">
    <property type="entry name" value="Tip"/>
</dbReference>
<dbReference type="GO" id="GO:0003677">
    <property type="term" value="F:DNA binding"/>
    <property type="evidence" value="ECO:0007669"/>
    <property type="project" value="InterPro"/>
</dbReference>
<evidence type="ECO:0000256" key="10">
    <source>
        <dbReference type="ARBA" id="ARBA00022989"/>
    </source>
</evidence>
<organism evidence="18 19">
    <name type="scientific">Strongyloides stercoralis</name>
    <name type="common">Threadworm</name>
    <dbReference type="NCBI Taxonomy" id="6248"/>
    <lineage>
        <taxon>Eukaryota</taxon>
        <taxon>Metazoa</taxon>
        <taxon>Ecdysozoa</taxon>
        <taxon>Nematoda</taxon>
        <taxon>Chromadorea</taxon>
        <taxon>Rhabditida</taxon>
        <taxon>Tylenchina</taxon>
        <taxon>Panagrolaimomorpha</taxon>
        <taxon>Strongyloidoidea</taxon>
        <taxon>Strongyloididae</taxon>
        <taxon>Strongyloides</taxon>
    </lineage>
</organism>
<keyword evidence="7" id="KW-0732">Signal</keyword>
<keyword evidence="10 16" id="KW-1133">Transmembrane helix</keyword>
<keyword evidence="11 16" id="KW-0472">Membrane</keyword>
<dbReference type="Pfam" id="PF00069">
    <property type="entry name" value="Pkinase"/>
    <property type="match status" value="1"/>
</dbReference>
<dbReference type="InterPro" id="IPR008271">
    <property type="entry name" value="Ser/Thr_kinase_AS"/>
</dbReference>
<keyword evidence="13" id="KW-0325">Glycoprotein</keyword>
<dbReference type="InterPro" id="IPR009668">
    <property type="entry name" value="RNA_pol-assoc_fac_A49-like"/>
</dbReference>
<dbReference type="Gene3D" id="1.10.510.10">
    <property type="entry name" value="Transferase(Phosphotransferase) domain 1"/>
    <property type="match status" value="1"/>
</dbReference>
<dbReference type="SUPFAM" id="SSF69318">
    <property type="entry name" value="Integrin alpha N-terminal domain"/>
    <property type="match status" value="1"/>
</dbReference>
<dbReference type="GO" id="GO:0005524">
    <property type="term" value="F:ATP binding"/>
    <property type="evidence" value="ECO:0007669"/>
    <property type="project" value="UniProtKB-UniRule"/>
</dbReference>
<feature type="transmembrane region" description="Helical" evidence="16">
    <location>
        <begin position="6"/>
        <end position="27"/>
    </location>
</feature>
<evidence type="ECO:0000256" key="14">
    <source>
        <dbReference type="ARBA" id="ARBA00023242"/>
    </source>
</evidence>
<evidence type="ECO:0000256" key="15">
    <source>
        <dbReference type="PROSITE-ProRule" id="PRU10141"/>
    </source>
</evidence>
<dbReference type="GO" id="GO:0004672">
    <property type="term" value="F:protein kinase activity"/>
    <property type="evidence" value="ECO:0007669"/>
    <property type="project" value="InterPro"/>
</dbReference>
<dbReference type="Proteomes" id="UP000035681">
    <property type="component" value="Unplaced"/>
</dbReference>
<evidence type="ECO:0000256" key="5">
    <source>
        <dbReference type="ARBA" id="ARBA00022478"/>
    </source>
</evidence>
<keyword evidence="8 15" id="KW-0547">Nucleotide-binding</keyword>
<dbReference type="PANTHER" id="PTHR13412:SF0">
    <property type="entry name" value="T-CELL IMMUNOMODULATORY PROTEIN"/>
    <property type="match status" value="1"/>
</dbReference>
<evidence type="ECO:0000256" key="8">
    <source>
        <dbReference type="ARBA" id="ARBA00022741"/>
    </source>
</evidence>
<evidence type="ECO:0000256" key="16">
    <source>
        <dbReference type="SAM" id="Phobius"/>
    </source>
</evidence>
<dbReference type="InterPro" id="IPR013517">
    <property type="entry name" value="FG-GAP"/>
</dbReference>
<comment type="similarity">
    <text evidence="4">Belongs to the eukaryotic RPA49/POLR1E RNA polymerase subunit family.</text>
</comment>
<protein>
    <submittedName>
        <fullName evidence="19">DNA-directed RNA polymerase I subunit RPA49</fullName>
    </submittedName>
</protein>
<evidence type="ECO:0000256" key="3">
    <source>
        <dbReference type="ARBA" id="ARBA00006496"/>
    </source>
</evidence>
<dbReference type="GO" id="GO:0000428">
    <property type="term" value="C:DNA-directed RNA polymerase complex"/>
    <property type="evidence" value="ECO:0007669"/>
    <property type="project" value="UniProtKB-KW"/>
</dbReference>
<dbReference type="GO" id="GO:0006351">
    <property type="term" value="P:DNA-templated transcription"/>
    <property type="evidence" value="ECO:0007669"/>
    <property type="project" value="InterPro"/>
</dbReference>
<evidence type="ECO:0000313" key="18">
    <source>
        <dbReference type="Proteomes" id="UP000035681"/>
    </source>
</evidence>
<feature type="domain" description="Protein kinase" evidence="17">
    <location>
        <begin position="676"/>
        <end position="961"/>
    </location>
</feature>
<evidence type="ECO:0000256" key="7">
    <source>
        <dbReference type="ARBA" id="ARBA00022729"/>
    </source>
</evidence>
<dbReference type="SUPFAM" id="SSF56112">
    <property type="entry name" value="Protein kinase-like (PK-like)"/>
    <property type="match status" value="1"/>
</dbReference>
<evidence type="ECO:0000256" key="1">
    <source>
        <dbReference type="ARBA" id="ARBA00004479"/>
    </source>
</evidence>
<evidence type="ECO:0000313" key="19">
    <source>
        <dbReference type="WBParaSite" id="TCONS_00004254.p1"/>
    </source>
</evidence>
<dbReference type="PROSITE" id="PS50011">
    <property type="entry name" value="PROTEIN_KINASE_DOM"/>
    <property type="match status" value="1"/>
</dbReference>
<dbReference type="Gene3D" id="2.130.10.130">
    <property type="entry name" value="Integrin alpha, N-terminal"/>
    <property type="match status" value="2"/>
</dbReference>
<evidence type="ECO:0000256" key="13">
    <source>
        <dbReference type="ARBA" id="ARBA00023180"/>
    </source>
</evidence>
<dbReference type="InterPro" id="IPR000719">
    <property type="entry name" value="Prot_kinase_dom"/>
</dbReference>
<evidence type="ECO:0000256" key="9">
    <source>
        <dbReference type="ARBA" id="ARBA00022840"/>
    </source>
</evidence>
<keyword evidence="6 16" id="KW-0812">Transmembrane</keyword>
<keyword evidence="18" id="KW-1185">Reference proteome</keyword>
<feature type="transmembrane region" description="Helical" evidence="16">
    <location>
        <begin position="39"/>
        <end position="57"/>
    </location>
</feature>
<keyword evidence="5" id="KW-0240">DNA-directed RNA polymerase</keyword>
<evidence type="ECO:0000259" key="17">
    <source>
        <dbReference type="PROSITE" id="PS50011"/>
    </source>
</evidence>
<dbReference type="WBParaSite" id="TCONS_00004254.p1">
    <property type="protein sequence ID" value="TCONS_00004254.p1"/>
    <property type="gene ID" value="XLOC_001470"/>
</dbReference>
<dbReference type="Pfam" id="PF13517">
    <property type="entry name" value="FG-GAP_3"/>
    <property type="match status" value="1"/>
</dbReference>
<dbReference type="Pfam" id="PF06870">
    <property type="entry name" value="RNA_pol_I_A49"/>
    <property type="match status" value="2"/>
</dbReference>
<dbReference type="PROSITE" id="PS00108">
    <property type="entry name" value="PROTEIN_KINASE_ST"/>
    <property type="match status" value="1"/>
</dbReference>
<comment type="similarity">
    <text evidence="3">Belongs to the TIP family.</text>
</comment>
<dbReference type="SMART" id="SM00220">
    <property type="entry name" value="S_TKc"/>
    <property type="match status" value="1"/>
</dbReference>
<keyword evidence="12" id="KW-0804">Transcription</keyword>
<keyword evidence="14" id="KW-0539">Nucleus</keyword>
<dbReference type="GO" id="GO:0005886">
    <property type="term" value="C:plasma membrane"/>
    <property type="evidence" value="ECO:0007669"/>
    <property type="project" value="TreeGrafter"/>
</dbReference>
<evidence type="ECO:0000256" key="12">
    <source>
        <dbReference type="ARBA" id="ARBA00023163"/>
    </source>
</evidence>
<dbReference type="InterPro" id="IPR011009">
    <property type="entry name" value="Kinase-like_dom_sf"/>
</dbReference>
<dbReference type="PROSITE" id="PS00107">
    <property type="entry name" value="PROTEIN_KINASE_ATP"/>
    <property type="match status" value="1"/>
</dbReference>
<name>A0AAF5CZ77_STRER</name>
<evidence type="ECO:0000256" key="4">
    <source>
        <dbReference type="ARBA" id="ARBA00009430"/>
    </source>
</evidence>
<feature type="binding site" evidence="15">
    <location>
        <position position="709"/>
    </location>
    <ligand>
        <name>ATP</name>
        <dbReference type="ChEBI" id="CHEBI:30616"/>
    </ligand>
</feature>
<feature type="transmembrane region" description="Helical" evidence="16">
    <location>
        <begin position="609"/>
        <end position="633"/>
    </location>
</feature>
<feature type="transmembrane region" description="Helical" evidence="16">
    <location>
        <begin position="866"/>
        <end position="885"/>
    </location>
</feature>
<keyword evidence="9 15" id="KW-0067">ATP-binding</keyword>
<proteinExistence type="inferred from homology"/>
<dbReference type="PANTHER" id="PTHR13412">
    <property type="entry name" value="T-CELL IMMUNOMODULATORY PROTEIN HOMOLOG"/>
    <property type="match status" value="1"/>
</dbReference>
<dbReference type="InterPro" id="IPR057089">
    <property type="entry name" value="C2_TIP"/>
</dbReference>
<reference evidence="19" key="1">
    <citation type="submission" date="2024-02" db="UniProtKB">
        <authorList>
            <consortium name="WormBaseParasite"/>
        </authorList>
    </citation>
    <scope>IDENTIFICATION</scope>
</reference>
<sequence>YKVYITITKLFFFIYYVINANMILLFYLNSKNTSTNIKLWIFLLLTWTNIVQSSLILDEDAPKNGYSGRICGIGDMNKDGYTDIIVQNDDELTIRLQSETGIFSNQTTPKILQIESTKSSCFVGDFNGDTIPDIISVSELDDSIFHVTVFLFNDVNKFNFTVFSLDTLLFDEPIIADVNGDGITDLIGFKSEDYELVCFTGGDKFGVERCTQLFRNDLTNNGNNVNGKGKMRPKKYFPHIFADFDGDMRADFVFGMENESQKLVLEMYVKNEYQNYWILHKNAIAKIPNNYDEKNLAAPVVSDFDADGHLDIAFPVCSDNGCKKIEKFLIWSNKNSSKVSKSELLKEGGEWNYITIDNKESELAVTGKEQAVIFRVGDFNLDGYPDLIAVAKINNGDHPIILENVECNGCENVTRKFEMKTTQRLIEPADMSGGKVMLTGFFDLKEDGNLDILVEYMDKKNQQTKHDFIKCDDKGDTTFLKVQTHTNVCQKDCPGRKARDFGSGIPWHGACVSYSMTDSWGSFKVSKKCQLSQTNQRTLQGPYILFGLGRSPNFIDIIKFDGPFNYKRMVKAKSFELPQIVPNSRIVAVPPRESNNLWYIRLYLTPSRLILQSFIVLAIVCILLLFSAGVLHLRERQQDKREKNSQHQRFFFDAILLDCICPSKSENYITILRNRYKVKDKLGKGSFGTVLEVEDIITSTKLAMKIAKKHDDDGRCLVLEKRILTKIRKLNHFPVIYAAGSFKKYNYIIFEKLGKNLQLLMYEKNDKKSFHHCVIAEIGHQLIEALSILHTAGYLHRDIKPDNIMVGLPPNDNKIYLIDFGMGRRFKNFDGTLRINKRTKISFRGTKVFASNWALANYEQKPWDDVNCVLLSLAFMLNGTLPWWGSYCDTRKLVKKKQKYTNMDMFKRFGYNGRRFASYVLNFIHKNEVDYKYMSKCLKNEKETLDRETFEAYWSWDLNWTNNLSNPYENNMIELSKKTLKHLEVYFFSMTRISDIPSSDNDLGSHNHAPKRYLDKSSNKEVAILLNGDRLKEPISATYKRINFDNGSVSYVLNDKDNTSKYINFGNVTKKDSNEYFIAYVNKRTKDVLYKPACLVKIQPQIIEDKDKFLNGKIVKGTKVDYKNSNSINKEDFLGKRNALTVDFGSIKKRKMLDDSFRRNVDHDTMVALADTAFASNTNVDEKPNLNQSGVEAITAISGATQGEVAPTYNPEGKKPLEIWPIEQFIEDSTYDIVVEKCLEFFKDKSFDDLIEFGFPKLVAELAQSYIGDGDVSRRSVSTIDLKEIPCSIVPEVLVAQVNSEFFDLSNITRRGFIRYNVSTKDKLASHILILYMLLNVPSHSIYVNIASKQFHISEVQIVKYLTKLGCIVNKASNEEEIKYGATRVGVIKNVPGSKTFSLRKKR</sequence>
<evidence type="ECO:0000256" key="2">
    <source>
        <dbReference type="ARBA" id="ARBA00004604"/>
    </source>
</evidence>
<accession>A0AAF5CZ77</accession>
<dbReference type="AlphaFoldDB" id="A0AAF5CZ77"/>
<dbReference type="InterPro" id="IPR028994">
    <property type="entry name" value="Integrin_alpha_N"/>
</dbReference>
<evidence type="ECO:0000256" key="11">
    <source>
        <dbReference type="ARBA" id="ARBA00023136"/>
    </source>
</evidence>
<comment type="subcellular location">
    <subcellularLocation>
        <location evidence="1">Membrane</location>
        <topology evidence="1">Single-pass type I membrane protein</topology>
    </subcellularLocation>
    <subcellularLocation>
        <location evidence="2">Nucleus</location>
        <location evidence="2">Nucleolus</location>
    </subcellularLocation>
</comment>
<dbReference type="Pfam" id="PF23122">
    <property type="entry name" value="C2_ITFG1"/>
    <property type="match status" value="1"/>
</dbReference>
<dbReference type="InterPro" id="IPR017441">
    <property type="entry name" value="Protein_kinase_ATP_BS"/>
</dbReference>
<dbReference type="GO" id="GO:0005730">
    <property type="term" value="C:nucleolus"/>
    <property type="evidence" value="ECO:0007669"/>
    <property type="project" value="UniProtKB-SubCell"/>
</dbReference>
<evidence type="ECO:0000256" key="6">
    <source>
        <dbReference type="ARBA" id="ARBA00022692"/>
    </source>
</evidence>